<organism evidence="2 3">
    <name type="scientific">Caenorhabditis nigoni</name>
    <dbReference type="NCBI Taxonomy" id="1611254"/>
    <lineage>
        <taxon>Eukaryota</taxon>
        <taxon>Metazoa</taxon>
        <taxon>Ecdysozoa</taxon>
        <taxon>Nematoda</taxon>
        <taxon>Chromadorea</taxon>
        <taxon>Rhabditida</taxon>
        <taxon>Rhabditina</taxon>
        <taxon>Rhabditomorpha</taxon>
        <taxon>Rhabditoidea</taxon>
        <taxon>Rhabditidae</taxon>
        <taxon>Peloderinae</taxon>
        <taxon>Caenorhabditis</taxon>
    </lineage>
</organism>
<comment type="caution">
    <text evidence="2">The sequence shown here is derived from an EMBL/GenBank/DDBJ whole genome shotgun (WGS) entry which is preliminary data.</text>
</comment>
<dbReference type="Pfam" id="PF00646">
    <property type="entry name" value="F-box"/>
    <property type="match status" value="1"/>
</dbReference>
<dbReference type="Pfam" id="PF07735">
    <property type="entry name" value="FBA_2"/>
    <property type="match status" value="1"/>
</dbReference>
<evidence type="ECO:0000259" key="1">
    <source>
        <dbReference type="PROSITE" id="PS50181"/>
    </source>
</evidence>
<gene>
    <name evidence="2" type="primary">Cnig_chr_IV.g12307</name>
    <name evidence="2" type="ORF">B9Z55_012307</name>
</gene>
<dbReference type="InterPro" id="IPR012885">
    <property type="entry name" value="F-box_Sdz-33"/>
</dbReference>
<evidence type="ECO:0000313" key="3">
    <source>
        <dbReference type="Proteomes" id="UP000230233"/>
    </source>
</evidence>
<dbReference type="PROSITE" id="PS50181">
    <property type="entry name" value="FBOX"/>
    <property type="match status" value="1"/>
</dbReference>
<dbReference type="InterPro" id="IPR001810">
    <property type="entry name" value="F-box_dom"/>
</dbReference>
<reference evidence="3" key="1">
    <citation type="submission" date="2017-10" db="EMBL/GenBank/DDBJ databases">
        <title>Rapid genome shrinkage in a self-fertile nematode reveals novel sperm competition proteins.</title>
        <authorList>
            <person name="Yin D."/>
            <person name="Schwarz E.M."/>
            <person name="Thomas C.G."/>
            <person name="Felde R.L."/>
            <person name="Korf I.F."/>
            <person name="Cutter A.D."/>
            <person name="Schartner C.M."/>
            <person name="Ralston E.J."/>
            <person name="Meyer B.J."/>
            <person name="Haag E.S."/>
        </authorList>
    </citation>
    <scope>NUCLEOTIDE SEQUENCE [LARGE SCALE GENOMIC DNA]</scope>
    <source>
        <strain evidence="3">JU1422</strain>
    </source>
</reference>
<protein>
    <recommendedName>
        <fullName evidence="1">F-box domain-containing protein</fullName>
    </recommendedName>
</protein>
<sequence length="326" mass="37687">MKFNELLAFWQVKSQHQLLSSKVENKFEKESESKHGFPLLNLPRVVLLEFIENLDVLEIIVLSLLSKRAKAIAKLVRWNSLNILLQANSKPVIQLKCSMDPGRIWKMVYEKKEASSGYPYFKSILAGPRVFYRLTLRDHENATEDLKQMAEHICEVFRSPISSIYTSEDSLIEWLIKFQPTIRYVSIRKNVVTSVETLDRILNNLKVTEHFWLESITIDENFQYSGPIPSRSITINDSSWVTLPSIINGNNSVIRLFGSKLTPTDINTIFKEWQMGTKLQNLEYLEINTPAIDAFTRQDVDNYTVELLKDLRLTESDGNEGRPMEV</sequence>
<dbReference type="AlphaFoldDB" id="A0A2G5TWS0"/>
<dbReference type="PANTHER" id="PTHR21503:SF8">
    <property type="entry name" value="F-BOX ASSOCIATED DOMAIN-CONTAINING PROTEIN-RELATED"/>
    <property type="match status" value="1"/>
</dbReference>
<name>A0A2G5TWS0_9PELO</name>
<dbReference type="Proteomes" id="UP000230233">
    <property type="component" value="Chromosome IV"/>
</dbReference>
<dbReference type="EMBL" id="PDUG01000004">
    <property type="protein sequence ID" value="PIC31693.1"/>
    <property type="molecule type" value="Genomic_DNA"/>
</dbReference>
<evidence type="ECO:0000313" key="2">
    <source>
        <dbReference type="EMBL" id="PIC31693.1"/>
    </source>
</evidence>
<feature type="domain" description="F-box" evidence="1">
    <location>
        <begin position="36"/>
        <end position="81"/>
    </location>
</feature>
<keyword evidence="3" id="KW-1185">Reference proteome</keyword>
<accession>A0A2G5TWS0</accession>
<proteinExistence type="predicted"/>
<dbReference type="PANTHER" id="PTHR21503">
    <property type="entry name" value="F-BOX-CONTAINING HYPOTHETICAL PROTEIN C.ELEGANS"/>
    <property type="match status" value="1"/>
</dbReference>